<feature type="compositionally biased region" description="Polar residues" evidence="1">
    <location>
        <begin position="687"/>
        <end position="699"/>
    </location>
</feature>
<gene>
    <name evidence="4" type="ORF">ACHAW5_011221</name>
</gene>
<evidence type="ECO:0000256" key="1">
    <source>
        <dbReference type="SAM" id="MobiDB-lite"/>
    </source>
</evidence>
<dbReference type="Proteomes" id="UP001530315">
    <property type="component" value="Unassembled WGS sequence"/>
</dbReference>
<evidence type="ECO:0000313" key="4">
    <source>
        <dbReference type="EMBL" id="KAL3785852.1"/>
    </source>
</evidence>
<feature type="compositionally biased region" description="Polar residues" evidence="1">
    <location>
        <begin position="851"/>
        <end position="860"/>
    </location>
</feature>
<name>A0ABD3PDN1_9STRA</name>
<keyword evidence="2" id="KW-0812">Transmembrane</keyword>
<feature type="domain" description="DUF7495" evidence="3">
    <location>
        <begin position="719"/>
        <end position="830"/>
    </location>
</feature>
<keyword evidence="2" id="KW-0472">Membrane</keyword>
<evidence type="ECO:0000313" key="5">
    <source>
        <dbReference type="Proteomes" id="UP001530315"/>
    </source>
</evidence>
<feature type="domain" description="DUF7495" evidence="3">
    <location>
        <begin position="195"/>
        <end position="298"/>
    </location>
</feature>
<keyword evidence="5" id="KW-1185">Reference proteome</keyword>
<accession>A0ABD3PDN1</accession>
<reference evidence="4 5" key="1">
    <citation type="submission" date="2024-10" db="EMBL/GenBank/DDBJ databases">
        <title>Updated reference genomes for cyclostephanoid diatoms.</title>
        <authorList>
            <person name="Roberts W.R."/>
            <person name="Alverson A.J."/>
        </authorList>
    </citation>
    <scope>NUCLEOTIDE SEQUENCE [LARGE SCALE GENOMIC DNA]</scope>
    <source>
        <strain evidence="4 5">AJA276-08</strain>
    </source>
</reference>
<dbReference type="EMBL" id="JALLAZ020000866">
    <property type="protein sequence ID" value="KAL3785852.1"/>
    <property type="molecule type" value="Genomic_DNA"/>
</dbReference>
<feature type="domain" description="DUF7495" evidence="3">
    <location>
        <begin position="371"/>
        <end position="475"/>
    </location>
</feature>
<feature type="compositionally biased region" description="Basic and acidic residues" evidence="1">
    <location>
        <begin position="309"/>
        <end position="320"/>
    </location>
</feature>
<feature type="compositionally biased region" description="Basic and acidic residues" evidence="1">
    <location>
        <begin position="329"/>
        <end position="339"/>
    </location>
</feature>
<feature type="domain" description="DUF7495" evidence="3">
    <location>
        <begin position="531"/>
        <end position="647"/>
    </location>
</feature>
<proteinExistence type="predicted"/>
<feature type="domain" description="DUF7495" evidence="3">
    <location>
        <begin position="891"/>
        <end position="1005"/>
    </location>
</feature>
<organism evidence="4 5">
    <name type="scientific">Stephanodiscus triporus</name>
    <dbReference type="NCBI Taxonomy" id="2934178"/>
    <lineage>
        <taxon>Eukaryota</taxon>
        <taxon>Sar</taxon>
        <taxon>Stramenopiles</taxon>
        <taxon>Ochrophyta</taxon>
        <taxon>Bacillariophyta</taxon>
        <taxon>Coscinodiscophyceae</taxon>
        <taxon>Thalassiosirophycidae</taxon>
        <taxon>Stephanodiscales</taxon>
        <taxon>Stephanodiscaceae</taxon>
        <taxon>Stephanodiscus</taxon>
    </lineage>
</organism>
<feature type="region of interest" description="Disordered" evidence="1">
    <location>
        <begin position="304"/>
        <end position="350"/>
    </location>
</feature>
<feature type="transmembrane region" description="Helical" evidence="2">
    <location>
        <begin position="106"/>
        <end position="126"/>
    </location>
</feature>
<sequence>MEDEGRGGVMAIRDEGRVDLEYGAAASASVSASVSVSDEMRILDRDDDDDLDDLDELRDTCYELGVTPVTHPGIRHFYHHHHPDLSSRLMRYRYPMFRDGKVRRSAAYCAGLLLLALVCVAVTSAVTNGFEAARRRRAPPLPDWKEEMDWYNEQKEKWEQNHGQANVAVDDGAAHHDRNKTQLYQKVSAAFRPFWYDRSTGWTGRTYDEALAFCDSHHYYVPCPYEVYCPDEKTLISGLMDEDGESWAPVENANNEWVQVGTGEECALYSLSHDGGHPAWGHDGTSNEAITRHILCCRAHPLSEGSTWDDDRKKDGEYVIRPDGPPAVKVEEGTERPSESTEDDEEALELPSESGLEELFVYVAQKYNPMWFDRETGWTGRTYQESLDFCANVWTGYIPCPYDAYCPGGRGKLLDGRIHEEGESWSAVIDDANDWVQVGVNGVCNLYSETEKEKPSWGKTGDNNEEITRHIMCCQGAPYIDGMTLTLPGASEPDVSPSFNETETSGPSLEILPNEPMTEMEVEVLDSHHPVWFGTDAGWTGTTYDDAKAFCESNDSVGGGTLHLCPLSAFCPDGPTNIKPLYLQMDAFEGVQWSPISNSFNGWVMVGTLDDEDPLTCVTHKQMFNYNPAWGLDGSKPELKEHLLCCEGYTAYEDVPPEAVISDSVADEDGNDSNGSSSTEAPYDGIVSTSDAGESNEESVSISMTALEAQILVTQHPVWLNSDLGWQGTTYDDAKAFCESISDTLHLCPLGAYCPNGPRDIKPLYLHLDSFEGVQWAPISDSFNAWVMVGKFEEEDPLTCVTHMQMFNHNPGWGLDGSKPELKKHILCCDGNSSSESVDEGGMPDAGSFVDSDSPNSNSEGGHDGSAMVDGGKYTLLASIMNTFNPAWFTADQGGWDGGSHDDAIHFCEKFTGSRGKSMELCPYRAYCPQGPSKPVIEGHGADFDKEGEQWAPVYGQANHWVLIGNRGTNVSTTCQSHVQLTGEEPLWGLDYSNKEMKKYVMCCSPT</sequence>
<dbReference type="AlphaFoldDB" id="A0ABD3PDN1"/>
<dbReference type="Pfam" id="PF24325">
    <property type="entry name" value="DUF7495"/>
    <property type="match status" value="5"/>
</dbReference>
<keyword evidence="2" id="KW-1133">Transmembrane helix</keyword>
<evidence type="ECO:0000256" key="2">
    <source>
        <dbReference type="SAM" id="Phobius"/>
    </source>
</evidence>
<feature type="region of interest" description="Disordered" evidence="1">
    <location>
        <begin position="833"/>
        <end position="866"/>
    </location>
</feature>
<protein>
    <recommendedName>
        <fullName evidence="3">DUF7495 domain-containing protein</fullName>
    </recommendedName>
</protein>
<feature type="region of interest" description="Disordered" evidence="1">
    <location>
        <begin position="664"/>
        <end position="699"/>
    </location>
</feature>
<dbReference type="InterPro" id="IPR055918">
    <property type="entry name" value="DUF7495"/>
</dbReference>
<comment type="caution">
    <text evidence="4">The sequence shown here is derived from an EMBL/GenBank/DDBJ whole genome shotgun (WGS) entry which is preliminary data.</text>
</comment>
<evidence type="ECO:0000259" key="3">
    <source>
        <dbReference type="Pfam" id="PF24325"/>
    </source>
</evidence>